<dbReference type="EMBL" id="AOHW01000045">
    <property type="protein sequence ID" value="ELY37674.1"/>
    <property type="molecule type" value="Genomic_DNA"/>
</dbReference>
<dbReference type="InterPro" id="IPR001732">
    <property type="entry name" value="UDP-Glc/GDP-Man_DH_N"/>
</dbReference>
<evidence type="ECO:0000259" key="1">
    <source>
        <dbReference type="Pfam" id="PF03721"/>
    </source>
</evidence>
<dbReference type="Proteomes" id="UP000011599">
    <property type="component" value="Unassembled WGS sequence"/>
</dbReference>
<gene>
    <name evidence="2" type="ORF">C496_19240</name>
</gene>
<name>L9VKK8_9EURY</name>
<proteinExistence type="predicted"/>
<keyword evidence="3" id="KW-1185">Reference proteome</keyword>
<dbReference type="InterPro" id="IPR036291">
    <property type="entry name" value="NAD(P)-bd_dom_sf"/>
</dbReference>
<dbReference type="Pfam" id="PF03721">
    <property type="entry name" value="UDPG_MGDP_dh_N"/>
    <property type="match status" value="1"/>
</dbReference>
<organism evidence="2 3">
    <name type="scientific">Natronorubrum tibetense GA33</name>
    <dbReference type="NCBI Taxonomy" id="1114856"/>
    <lineage>
        <taxon>Archaea</taxon>
        <taxon>Methanobacteriati</taxon>
        <taxon>Methanobacteriota</taxon>
        <taxon>Stenosarchaea group</taxon>
        <taxon>Halobacteria</taxon>
        <taxon>Halobacteriales</taxon>
        <taxon>Natrialbaceae</taxon>
        <taxon>Natronorubrum</taxon>
    </lineage>
</organism>
<sequence>MNPEFLREGSAVTDFLHPNKLVIGTNSKWTTDRLRALDVTDWDEFSELHDEFD</sequence>
<reference evidence="2 3" key="1">
    <citation type="journal article" date="2014" name="PLoS Genet.">
        <title>Phylogenetically driven sequencing of extremely halophilic archaea reveals strategies for static and dynamic osmo-response.</title>
        <authorList>
            <person name="Becker E.A."/>
            <person name="Seitzer P.M."/>
            <person name="Tritt A."/>
            <person name="Larsen D."/>
            <person name="Krusor M."/>
            <person name="Yao A.I."/>
            <person name="Wu D."/>
            <person name="Madern D."/>
            <person name="Eisen J.A."/>
            <person name="Darling A.E."/>
            <person name="Facciotti M.T."/>
        </authorList>
    </citation>
    <scope>NUCLEOTIDE SEQUENCE [LARGE SCALE GENOMIC DNA]</scope>
    <source>
        <strain evidence="2 3">GA33</strain>
    </source>
</reference>
<dbReference type="Gene3D" id="3.40.50.720">
    <property type="entry name" value="NAD(P)-binding Rossmann-like Domain"/>
    <property type="match status" value="1"/>
</dbReference>
<dbReference type="SUPFAM" id="SSF51735">
    <property type="entry name" value="NAD(P)-binding Rossmann-fold domains"/>
    <property type="match status" value="1"/>
</dbReference>
<feature type="domain" description="UDP-glucose/GDP-mannose dehydrogenase N-terminal" evidence="1">
    <location>
        <begin position="1"/>
        <end position="36"/>
    </location>
</feature>
<dbReference type="RefSeq" id="WP_006091978.1">
    <property type="nucleotide sequence ID" value="NZ_AOHW01000045.1"/>
</dbReference>
<dbReference type="PATRIC" id="fig|1114856.3.peg.3983"/>
<dbReference type="STRING" id="1114856.GCA_000383975_04134"/>
<accession>L9VKK8</accession>
<evidence type="ECO:0000313" key="2">
    <source>
        <dbReference type="EMBL" id="ELY37674.1"/>
    </source>
</evidence>
<dbReference type="GO" id="GO:0016616">
    <property type="term" value="F:oxidoreductase activity, acting on the CH-OH group of donors, NAD or NADP as acceptor"/>
    <property type="evidence" value="ECO:0007669"/>
    <property type="project" value="InterPro"/>
</dbReference>
<comment type="caution">
    <text evidence="2">The sequence shown here is derived from an EMBL/GenBank/DDBJ whole genome shotgun (WGS) entry which is preliminary data.</text>
</comment>
<dbReference type="eggNOG" id="arCOG00253">
    <property type="taxonomic scope" value="Archaea"/>
</dbReference>
<evidence type="ECO:0000313" key="3">
    <source>
        <dbReference type="Proteomes" id="UP000011599"/>
    </source>
</evidence>
<protein>
    <submittedName>
        <fullName evidence="2">UDP-glucose 6-dehydrogenase</fullName>
    </submittedName>
</protein>
<dbReference type="AlphaFoldDB" id="L9VKK8"/>
<dbReference type="GO" id="GO:0051287">
    <property type="term" value="F:NAD binding"/>
    <property type="evidence" value="ECO:0007669"/>
    <property type="project" value="InterPro"/>
</dbReference>